<dbReference type="InterPro" id="IPR006162">
    <property type="entry name" value="Ppantetheine_attach_site"/>
</dbReference>
<dbReference type="Pfam" id="PF00550">
    <property type="entry name" value="PP-binding"/>
    <property type="match status" value="1"/>
</dbReference>
<dbReference type="PROSITE" id="PS50075">
    <property type="entry name" value="CARRIER"/>
    <property type="match status" value="1"/>
</dbReference>
<reference evidence="4 5" key="1">
    <citation type="submission" date="2015-02" db="EMBL/GenBank/DDBJ databases">
        <authorList>
            <person name="Ju K.-S."/>
            <person name="Doroghazi J.R."/>
            <person name="Metcalf W."/>
        </authorList>
    </citation>
    <scope>NUCLEOTIDE SEQUENCE [LARGE SCALE GENOMIC DNA]</scope>
    <source>
        <strain evidence="4 5">NRRL B-16140</strain>
    </source>
</reference>
<proteinExistence type="predicted"/>
<keyword evidence="2" id="KW-0597">Phosphoprotein</keyword>
<dbReference type="RefSeq" id="WP_045309296.1">
    <property type="nucleotide sequence ID" value="NZ_JYJG01000002.1"/>
</dbReference>
<comment type="caution">
    <text evidence="4">The sequence shown here is derived from an EMBL/GenBank/DDBJ whole genome shotgun (WGS) entry which is preliminary data.</text>
</comment>
<dbReference type="SUPFAM" id="SSF47336">
    <property type="entry name" value="ACP-like"/>
    <property type="match status" value="1"/>
</dbReference>
<feature type="domain" description="Carrier" evidence="3">
    <location>
        <begin position="3"/>
        <end position="81"/>
    </location>
</feature>
<dbReference type="InterPro" id="IPR009081">
    <property type="entry name" value="PP-bd_ACP"/>
</dbReference>
<name>A0A0F0HI53_LENAE</name>
<gene>
    <name evidence="4" type="ORF">UK23_00405</name>
</gene>
<protein>
    <submittedName>
        <fullName evidence="4">Actinorhodin polyketide synthase acyl carrier protein</fullName>
    </submittedName>
</protein>
<dbReference type="eggNOG" id="COG0236">
    <property type="taxonomic scope" value="Bacteria"/>
</dbReference>
<evidence type="ECO:0000256" key="1">
    <source>
        <dbReference type="ARBA" id="ARBA00022450"/>
    </source>
</evidence>
<dbReference type="AlphaFoldDB" id="A0A0F0HI53"/>
<dbReference type="EMBL" id="JYJG01000002">
    <property type="protein sequence ID" value="KJK53418.1"/>
    <property type="molecule type" value="Genomic_DNA"/>
</dbReference>
<evidence type="ECO:0000313" key="4">
    <source>
        <dbReference type="EMBL" id="KJK53418.1"/>
    </source>
</evidence>
<keyword evidence="5" id="KW-1185">Reference proteome</keyword>
<evidence type="ECO:0000259" key="3">
    <source>
        <dbReference type="PROSITE" id="PS50075"/>
    </source>
</evidence>
<dbReference type="STRING" id="68170.GCA_000974445_07988"/>
<dbReference type="Proteomes" id="UP000033393">
    <property type="component" value="Unassembled WGS sequence"/>
</dbReference>
<organism evidence="4 5">
    <name type="scientific">Lentzea aerocolonigenes</name>
    <name type="common">Lechevalieria aerocolonigenes</name>
    <name type="synonym">Saccharothrix aerocolonigenes</name>
    <dbReference type="NCBI Taxonomy" id="68170"/>
    <lineage>
        <taxon>Bacteria</taxon>
        <taxon>Bacillati</taxon>
        <taxon>Actinomycetota</taxon>
        <taxon>Actinomycetes</taxon>
        <taxon>Pseudonocardiales</taxon>
        <taxon>Pseudonocardiaceae</taxon>
        <taxon>Lentzea</taxon>
    </lineage>
</organism>
<keyword evidence="1" id="KW-0596">Phosphopantetheine</keyword>
<dbReference type="PROSITE" id="PS00012">
    <property type="entry name" value="PHOSPHOPANTETHEINE"/>
    <property type="match status" value="1"/>
</dbReference>
<dbReference type="PATRIC" id="fig|68170.10.peg.83"/>
<evidence type="ECO:0000313" key="5">
    <source>
        <dbReference type="Proteomes" id="UP000033393"/>
    </source>
</evidence>
<dbReference type="InterPro" id="IPR036736">
    <property type="entry name" value="ACP-like_sf"/>
</dbReference>
<dbReference type="Gene3D" id="1.10.1200.10">
    <property type="entry name" value="ACP-like"/>
    <property type="match status" value="1"/>
</dbReference>
<evidence type="ECO:0000256" key="2">
    <source>
        <dbReference type="ARBA" id="ARBA00022553"/>
    </source>
</evidence>
<sequence length="83" mass="9013">MSALTIEGLKEILNEAAGEDDSFKPGQDILDIPFLELGFDSLALLETVALIKRKHGVSVADDEMAYIETPRQLLDKVNGQIAA</sequence>
<accession>A0A0F0HI53</accession>
<dbReference type="OrthoDB" id="3537906at2"/>